<keyword evidence="3" id="KW-1185">Reference proteome</keyword>
<name>A0AA39V673_9LECA</name>
<feature type="transmembrane region" description="Helical" evidence="1">
    <location>
        <begin position="12"/>
        <end position="32"/>
    </location>
</feature>
<reference evidence="2" key="1">
    <citation type="submission" date="2023-03" db="EMBL/GenBank/DDBJ databases">
        <title>Complete genome of Cladonia borealis.</title>
        <authorList>
            <person name="Park H."/>
        </authorList>
    </citation>
    <scope>NUCLEOTIDE SEQUENCE</scope>
    <source>
        <strain evidence="2">ANT050790</strain>
    </source>
</reference>
<feature type="transmembrane region" description="Helical" evidence="1">
    <location>
        <begin position="52"/>
        <end position="70"/>
    </location>
</feature>
<evidence type="ECO:0000256" key="1">
    <source>
        <dbReference type="SAM" id="Phobius"/>
    </source>
</evidence>
<evidence type="ECO:0000313" key="3">
    <source>
        <dbReference type="Proteomes" id="UP001166286"/>
    </source>
</evidence>
<keyword evidence="1" id="KW-1133">Transmembrane helix</keyword>
<proteinExistence type="predicted"/>
<comment type="caution">
    <text evidence="2">The sequence shown here is derived from an EMBL/GenBank/DDBJ whole genome shotgun (WGS) entry which is preliminary data.</text>
</comment>
<dbReference type="Proteomes" id="UP001166286">
    <property type="component" value="Unassembled WGS sequence"/>
</dbReference>
<protein>
    <submittedName>
        <fullName evidence="2">Uncharacterized protein</fullName>
    </submittedName>
</protein>
<gene>
    <name evidence="2" type="ORF">JMJ35_010078</name>
</gene>
<accession>A0AA39V673</accession>
<keyword evidence="1" id="KW-0472">Membrane</keyword>
<organism evidence="2 3">
    <name type="scientific">Cladonia borealis</name>
    <dbReference type="NCBI Taxonomy" id="184061"/>
    <lineage>
        <taxon>Eukaryota</taxon>
        <taxon>Fungi</taxon>
        <taxon>Dikarya</taxon>
        <taxon>Ascomycota</taxon>
        <taxon>Pezizomycotina</taxon>
        <taxon>Lecanoromycetes</taxon>
        <taxon>OSLEUM clade</taxon>
        <taxon>Lecanoromycetidae</taxon>
        <taxon>Lecanorales</taxon>
        <taxon>Lecanorineae</taxon>
        <taxon>Cladoniaceae</taxon>
        <taxon>Cladonia</taxon>
    </lineage>
</organism>
<evidence type="ECO:0000313" key="2">
    <source>
        <dbReference type="EMBL" id="KAK0507555.1"/>
    </source>
</evidence>
<feature type="transmembrane region" description="Helical" evidence="1">
    <location>
        <begin position="108"/>
        <end position="128"/>
    </location>
</feature>
<sequence>MVAPLWDQLNRVLLLFSIFLTVPHIILFLDSTFPAAVCKNHAYLDLARNRNLLYLGSLYSAAISTWALSAKYGDFFSCQPGPPRLNGVPVTIRTSPAMAREKSRYHCVLKMVLLADITLAIDLSWAWYQGVTHMWSLVLVMGTGNIDKLMFTLCVLWLTMMWTLGNIIPLMAFGNMMSLGFEAGVEQVARWDRSSRRLENEKKEQ</sequence>
<dbReference type="EMBL" id="JAFEKC020000023">
    <property type="protein sequence ID" value="KAK0507555.1"/>
    <property type="molecule type" value="Genomic_DNA"/>
</dbReference>
<feature type="transmembrane region" description="Helical" evidence="1">
    <location>
        <begin position="148"/>
        <end position="168"/>
    </location>
</feature>
<dbReference type="AlphaFoldDB" id="A0AA39V673"/>
<keyword evidence="1" id="KW-0812">Transmembrane</keyword>